<dbReference type="SUPFAM" id="SSF110296">
    <property type="entry name" value="Oligoxyloglucan reducing end-specific cellobiohydrolase"/>
    <property type="match status" value="2"/>
</dbReference>
<accession>A0ABV7J6I6</accession>
<reference evidence="3" key="1">
    <citation type="journal article" date="2019" name="Int. J. Syst. Evol. Microbiol.">
        <title>The Global Catalogue of Microorganisms (GCM) 10K type strain sequencing project: providing services to taxonomists for standard genome sequencing and annotation.</title>
        <authorList>
            <consortium name="The Broad Institute Genomics Platform"/>
            <consortium name="The Broad Institute Genome Sequencing Center for Infectious Disease"/>
            <person name="Wu L."/>
            <person name="Ma J."/>
        </authorList>
    </citation>
    <scope>NUCLEOTIDE SEQUENCE [LARGE SCALE GENOMIC DNA]</scope>
    <source>
        <strain evidence="3">KCTC 42953</strain>
    </source>
</reference>
<proteinExistence type="predicted"/>
<protein>
    <recommendedName>
        <fullName evidence="4">Sortilin N-terminal domain-containing protein</fullName>
    </recommendedName>
</protein>
<evidence type="ECO:0000313" key="3">
    <source>
        <dbReference type="Proteomes" id="UP001595533"/>
    </source>
</evidence>
<organism evidence="2 3">
    <name type="scientific">Marinicella sediminis</name>
    <dbReference type="NCBI Taxonomy" id="1792834"/>
    <lineage>
        <taxon>Bacteria</taxon>
        <taxon>Pseudomonadati</taxon>
        <taxon>Pseudomonadota</taxon>
        <taxon>Gammaproteobacteria</taxon>
        <taxon>Lysobacterales</taxon>
        <taxon>Marinicellaceae</taxon>
        <taxon>Marinicella</taxon>
    </lineage>
</organism>
<dbReference type="PANTHER" id="PTHR43739">
    <property type="entry name" value="XYLOGLUCANASE (EUROFUNG)"/>
    <property type="match status" value="1"/>
</dbReference>
<evidence type="ECO:0008006" key="4">
    <source>
        <dbReference type="Google" id="ProtNLM"/>
    </source>
</evidence>
<keyword evidence="3" id="KW-1185">Reference proteome</keyword>
<dbReference type="InterPro" id="IPR015943">
    <property type="entry name" value="WD40/YVTN_repeat-like_dom_sf"/>
</dbReference>
<evidence type="ECO:0000313" key="2">
    <source>
        <dbReference type="EMBL" id="MFC3193729.1"/>
    </source>
</evidence>
<feature type="signal peptide" evidence="1">
    <location>
        <begin position="1"/>
        <end position="25"/>
    </location>
</feature>
<keyword evidence="1" id="KW-0732">Signal</keyword>
<gene>
    <name evidence="2" type="ORF">ACFODZ_05710</name>
</gene>
<dbReference type="EMBL" id="JBHRTS010000003">
    <property type="protein sequence ID" value="MFC3193729.1"/>
    <property type="molecule type" value="Genomic_DNA"/>
</dbReference>
<dbReference type="InterPro" id="IPR052025">
    <property type="entry name" value="Xyloglucanase_GH74"/>
</dbReference>
<dbReference type="PANTHER" id="PTHR43739:SF5">
    <property type="entry name" value="EXO-ALPHA-SIALIDASE"/>
    <property type="match status" value="1"/>
</dbReference>
<evidence type="ECO:0000256" key="1">
    <source>
        <dbReference type="SAM" id="SignalP"/>
    </source>
</evidence>
<name>A0ABV7J6I6_9GAMM</name>
<comment type="caution">
    <text evidence="2">The sequence shown here is derived from an EMBL/GenBank/DDBJ whole genome shotgun (WGS) entry which is preliminary data.</text>
</comment>
<dbReference type="Gene3D" id="2.130.10.10">
    <property type="entry name" value="YVTN repeat-like/Quinoprotein amine dehydrogenase"/>
    <property type="match status" value="3"/>
</dbReference>
<feature type="chain" id="PRO_5045140882" description="Sortilin N-terminal domain-containing protein" evidence="1">
    <location>
        <begin position="26"/>
        <end position="774"/>
    </location>
</feature>
<dbReference type="RefSeq" id="WP_077411465.1">
    <property type="nucleotide sequence ID" value="NZ_JBHRTS010000003.1"/>
</dbReference>
<dbReference type="Proteomes" id="UP001595533">
    <property type="component" value="Unassembled WGS sequence"/>
</dbReference>
<sequence length="774" mass="81276">MYLSKKHICSMVVLAMLGTTTPGFSQNLNAEGPAPFEQGQSEALNPNQVGAVNAIAAHPTDPDILYIGTVNGGVWKTTNATDNSSNPNWTALTDDQQSLSIQALEFDPTDQSNQTLVAGIGRVSSFARLGGDRTGMLRTTDGGSTWATLTSLTGSNISGVAPRGSVIVASADSDDFGSSCAGTGIFRSTDTGATFTQVTNGISGGLVDALASDPSDPSTLYASLQGDVSGCSNDVGIFKSTDTGVSWTKISDAAIDALFVNNSGLHVEIAVGNNDNVFVGIALGRLTGVFYSANGGNSFTSMELPGTFEPNDFFGIHPGGQASIHMSMTVDPNVDHVVYVGGDRQPASNNDGSTGPFAFPNSLGANTFSGRLFRGDATALAGNQWTSLTHSGTANNTAPHADSRDMMFAANGLLIEGDDGGVYVRTSAIDDTGDWSSLNGDLQNTEVHSADYDDNADILGGGTQDNSQGSQLVTAFPQWDVLLGGDGGDFDVDTQSLAGNDQSIRYTSAQNLGGFLRLVYNQNNSLDSFSFPPLTVTSGNVNKSPQFVTPVDINSENPDRIIFGYANSVYESFDQGNTLIELSPSGITAFGFGFGSIAAGAPGNEEQLYIAADSDLFRRTTAGGNLTSVFSSANRIFNVSQSQSDASKAVLVEWFGGVHITSDSGDNWTDVTGNLNSFNPGRLNAVEYASNLYVQTDLIIVGADRGVFVASESTGFTDWEPLNVSLPNSPVFGLNYDHDINELFINTLGRGTFSYEPLFTIIDLIFEDGFDISD</sequence>